<comment type="subunit">
    <text evidence="9">Heterohexamer.</text>
</comment>
<evidence type="ECO:0000256" key="3">
    <source>
        <dbReference type="ARBA" id="ARBA00022723"/>
    </source>
</evidence>
<protein>
    <recommendedName>
        <fullName evidence="9">Mitochondrial import inner membrane translocase subunit</fullName>
    </recommendedName>
</protein>
<evidence type="ECO:0000256" key="9">
    <source>
        <dbReference type="RuleBase" id="RU367043"/>
    </source>
</evidence>
<keyword evidence="9" id="KW-0143">Chaperone</keyword>
<dbReference type="InterPro" id="IPR004217">
    <property type="entry name" value="Tim10-like"/>
</dbReference>
<dbReference type="AlphaFoldDB" id="A0A7S0PHU9"/>
<keyword evidence="3" id="KW-0479">Metal-binding</keyword>
<keyword evidence="7 9" id="KW-0496">Mitochondrion</keyword>
<keyword evidence="4" id="KW-0862">Zinc</keyword>
<dbReference type="EMBL" id="HBEV01000079">
    <property type="protein sequence ID" value="CAD8575149.1"/>
    <property type="molecule type" value="Transcribed_RNA"/>
</dbReference>
<reference evidence="11" key="1">
    <citation type="submission" date="2021-01" db="EMBL/GenBank/DDBJ databases">
        <authorList>
            <person name="Corre E."/>
            <person name="Pelletier E."/>
            <person name="Niang G."/>
            <person name="Scheremetjew M."/>
            <person name="Finn R."/>
            <person name="Kale V."/>
            <person name="Holt S."/>
            <person name="Cochrane G."/>
            <person name="Meng A."/>
            <person name="Brown T."/>
            <person name="Cohen L."/>
        </authorList>
    </citation>
    <scope>NUCLEOTIDE SEQUENCE</scope>
    <source>
        <strain evidence="11">CCMP494</strain>
    </source>
</reference>
<dbReference type="PANTHER" id="PTHR11038">
    <property type="entry name" value="MITOCHONDRIAL IMPORT INNER MEMBRANE TRANSLOCASE SUBUNIT TIM10"/>
    <property type="match status" value="1"/>
</dbReference>
<dbReference type="PANTHER" id="PTHR11038:SF16">
    <property type="entry name" value="MITOCHONDRIAL IMPORT INNER MEMBRANE TRANSLOCASE SUBUNIT TIM10"/>
    <property type="match status" value="1"/>
</dbReference>
<comment type="similarity">
    <text evidence="1 9">Belongs to the small Tim family.</text>
</comment>
<keyword evidence="2 9" id="KW-0813">Transport</keyword>
<evidence type="ECO:0000256" key="8">
    <source>
        <dbReference type="ARBA" id="ARBA00023157"/>
    </source>
</evidence>
<evidence type="ECO:0000256" key="2">
    <source>
        <dbReference type="ARBA" id="ARBA00022448"/>
    </source>
</evidence>
<evidence type="ECO:0000256" key="1">
    <source>
        <dbReference type="ARBA" id="ARBA00006720"/>
    </source>
</evidence>
<dbReference type="Pfam" id="PF02953">
    <property type="entry name" value="zf-Tim10_DDP"/>
    <property type="match status" value="1"/>
</dbReference>
<keyword evidence="6 9" id="KW-0811">Translocation</keyword>
<evidence type="ECO:0000256" key="5">
    <source>
        <dbReference type="ARBA" id="ARBA00022927"/>
    </source>
</evidence>
<comment type="domain">
    <text evidence="9">The twin CX3C motif contains 4 conserved Cys residues that form 2 disulfide bonds in the mitochondrial intermembrane space.</text>
</comment>
<dbReference type="SUPFAM" id="SSF144122">
    <property type="entry name" value="Tim10-like"/>
    <property type="match status" value="1"/>
</dbReference>
<dbReference type="InterPro" id="IPR035427">
    <property type="entry name" value="Tim10-like_dom_sf"/>
</dbReference>
<evidence type="ECO:0000259" key="10">
    <source>
        <dbReference type="Pfam" id="PF02953"/>
    </source>
</evidence>
<accession>A0A7S0PHU9</accession>
<comment type="function">
    <text evidence="9">Mitochondrial intermembrane chaperone that participates in the import and insertion of some multi-pass transmembrane proteins into the mitochondrial inner membrane. Also required for the transfer of beta-barrel precursors from the TOM complex to the sorting and assembly machinery (SAM complex) of the outer membrane. Acts as a chaperone-like protein that protects the hydrophobic precursors from aggregation and guide them through the mitochondrial intermembrane space.</text>
</comment>
<dbReference type="GO" id="GO:0005743">
    <property type="term" value="C:mitochondrial inner membrane"/>
    <property type="evidence" value="ECO:0007669"/>
    <property type="project" value="UniProtKB-SubCell"/>
</dbReference>
<evidence type="ECO:0000256" key="6">
    <source>
        <dbReference type="ARBA" id="ARBA00023010"/>
    </source>
</evidence>
<gene>
    <name evidence="11" type="ORF">MSP1404_LOCUS64</name>
</gene>
<keyword evidence="8 9" id="KW-1015">Disulfide bond</keyword>
<keyword evidence="9" id="KW-0999">Mitochondrion inner membrane</keyword>
<dbReference type="Gene3D" id="1.10.287.810">
    <property type="entry name" value="Mitochondrial import inner membrane translocase subunit tim13 like domains"/>
    <property type="match status" value="1"/>
</dbReference>
<keyword evidence="5 9" id="KW-0653">Protein transport</keyword>
<evidence type="ECO:0000313" key="11">
    <source>
        <dbReference type="EMBL" id="CAD8575149.1"/>
    </source>
</evidence>
<organism evidence="11">
    <name type="scientific">Micromonas pusilla</name>
    <name type="common">Picoplanktonic green alga</name>
    <name type="synonym">Chromulina pusilla</name>
    <dbReference type="NCBI Taxonomy" id="38833"/>
    <lineage>
        <taxon>Eukaryota</taxon>
        <taxon>Viridiplantae</taxon>
        <taxon>Chlorophyta</taxon>
        <taxon>Mamiellophyceae</taxon>
        <taxon>Mamiellales</taxon>
        <taxon>Mamiellaceae</taxon>
        <taxon>Micromonas</taxon>
    </lineage>
</organism>
<comment type="subcellular location">
    <subcellularLocation>
        <location evidence="9">Mitochondrion inner membrane</location>
        <topology evidence="9">Peripheral membrane protein</topology>
        <orientation evidence="9">Intermembrane side</orientation>
    </subcellularLocation>
</comment>
<dbReference type="GO" id="GO:0046872">
    <property type="term" value="F:metal ion binding"/>
    <property type="evidence" value="ECO:0007669"/>
    <property type="project" value="UniProtKB-KW"/>
</dbReference>
<dbReference type="FunFam" id="1.10.287.810:FF:000007">
    <property type="entry name" value="Mitochondrial import inner membrane translocase"/>
    <property type="match status" value="1"/>
</dbReference>
<dbReference type="GO" id="GO:0045039">
    <property type="term" value="P:protein insertion into mitochondrial inner membrane"/>
    <property type="evidence" value="ECO:0007669"/>
    <property type="project" value="TreeGrafter"/>
</dbReference>
<name>A0A7S0PHU9_MICPS</name>
<proteinExistence type="inferred from homology"/>
<feature type="domain" description="Tim10-like" evidence="10">
    <location>
        <begin position="19"/>
        <end position="78"/>
    </location>
</feature>
<dbReference type="GO" id="GO:0015031">
    <property type="term" value="P:protein transport"/>
    <property type="evidence" value="ECO:0007669"/>
    <property type="project" value="UniProtKB-KW"/>
</dbReference>
<keyword evidence="9" id="KW-0472">Membrane</keyword>
<evidence type="ECO:0000256" key="4">
    <source>
        <dbReference type="ARBA" id="ARBA00022833"/>
    </source>
</evidence>
<sequence length="90" mass="10031">MSVNVGKLSAEEKEKMYSAATTEMEYRVELFNKMVGSCYEKCIDKKFKDGDLNVGENSCVDRCTSKYWQTVGIVGQMLGAADQAAMQQGR</sequence>
<evidence type="ECO:0000256" key="7">
    <source>
        <dbReference type="ARBA" id="ARBA00023128"/>
    </source>
</evidence>